<dbReference type="PANTHER" id="PTHR30579:SF3">
    <property type="entry name" value="TRANSCRIPTIONAL REGULATORY PROTEIN"/>
    <property type="match status" value="1"/>
</dbReference>
<gene>
    <name evidence="6" type="ORF">E2L05_05650</name>
</gene>
<dbReference type="SUPFAM" id="SSF46785">
    <property type="entry name" value="Winged helix' DNA-binding domain"/>
    <property type="match status" value="1"/>
</dbReference>
<name>A0A4V3BCC5_9RHOB</name>
<evidence type="ECO:0000256" key="4">
    <source>
        <dbReference type="ARBA" id="ARBA00023163"/>
    </source>
</evidence>
<organism evidence="6 7">
    <name type="scientific">Meridianimarinicoccus aquatilis</name>
    <dbReference type="NCBI Taxonomy" id="2552766"/>
    <lineage>
        <taxon>Bacteria</taxon>
        <taxon>Pseudomonadati</taxon>
        <taxon>Pseudomonadota</taxon>
        <taxon>Alphaproteobacteria</taxon>
        <taxon>Rhodobacterales</taxon>
        <taxon>Paracoccaceae</taxon>
        <taxon>Meridianimarinicoccus</taxon>
    </lineage>
</organism>
<dbReference type="SUPFAM" id="SSF53850">
    <property type="entry name" value="Periplasmic binding protein-like II"/>
    <property type="match status" value="1"/>
</dbReference>
<feature type="domain" description="HTH lysR-type" evidence="5">
    <location>
        <begin position="1"/>
        <end position="58"/>
    </location>
</feature>
<protein>
    <submittedName>
        <fullName evidence="6">LysR family transcriptional regulator</fullName>
    </submittedName>
</protein>
<dbReference type="PROSITE" id="PS50931">
    <property type="entry name" value="HTH_LYSR"/>
    <property type="match status" value="1"/>
</dbReference>
<keyword evidence="4" id="KW-0804">Transcription</keyword>
<dbReference type="EMBL" id="SMZO01000009">
    <property type="protein sequence ID" value="TDL90409.1"/>
    <property type="molecule type" value="Genomic_DNA"/>
</dbReference>
<comment type="similarity">
    <text evidence="1">Belongs to the LysR transcriptional regulatory family.</text>
</comment>
<dbReference type="OrthoDB" id="9787460at2"/>
<dbReference type="GO" id="GO:0003677">
    <property type="term" value="F:DNA binding"/>
    <property type="evidence" value="ECO:0007669"/>
    <property type="project" value="UniProtKB-KW"/>
</dbReference>
<dbReference type="PANTHER" id="PTHR30579">
    <property type="entry name" value="TRANSCRIPTIONAL REGULATOR"/>
    <property type="match status" value="1"/>
</dbReference>
<dbReference type="PRINTS" id="PR00039">
    <property type="entry name" value="HTHLYSR"/>
</dbReference>
<dbReference type="Gene3D" id="1.10.10.10">
    <property type="entry name" value="Winged helix-like DNA-binding domain superfamily/Winged helix DNA-binding domain"/>
    <property type="match status" value="1"/>
</dbReference>
<comment type="caution">
    <text evidence="6">The sequence shown here is derived from an EMBL/GenBank/DDBJ whole genome shotgun (WGS) entry which is preliminary data.</text>
</comment>
<keyword evidence="7" id="KW-1185">Reference proteome</keyword>
<evidence type="ECO:0000313" key="7">
    <source>
        <dbReference type="Proteomes" id="UP000294562"/>
    </source>
</evidence>
<dbReference type="InterPro" id="IPR050176">
    <property type="entry name" value="LTTR"/>
</dbReference>
<evidence type="ECO:0000256" key="3">
    <source>
        <dbReference type="ARBA" id="ARBA00023125"/>
    </source>
</evidence>
<sequence>MNWDDAKFFLAVAREGQMLGAARRLGVSQARLSRRIAALESALGAVLLDRGPQGCSLTNAGAALLPLAERAEAAMLDAQSQLGSQTGELVGSVRIGAPDGFGAAFLAPRLTRFSQQFPGLDVQLVPVPRTFSLSQREADIAIMIDRPERGRLRARKLTDYSLGLYAARSYLDRAGTPQRLGDLAAHRLIGYVEDLIFTPALNYTAEFLTGWRSNIEISTALGQFEAVKAGAGIGILHDFMAAGQTGLIPLFPAQSISRNYWTVWHENQRSAPPVRAAVAWLDSVVRQDRHIFLRASRGDPDR</sequence>
<keyword evidence="3" id="KW-0238">DNA-binding</keyword>
<reference evidence="6 7" key="1">
    <citation type="submission" date="2019-03" db="EMBL/GenBank/DDBJ databases">
        <title>Rhodobacteraceae bacterium SM1902, a new member of the family Rhodobacteraceae isolated from Yantai.</title>
        <authorList>
            <person name="Sun Y."/>
        </authorList>
    </citation>
    <scope>NUCLEOTIDE SEQUENCE [LARGE SCALE GENOMIC DNA]</scope>
    <source>
        <strain evidence="6 7">SM1902</strain>
    </source>
</reference>
<evidence type="ECO:0000259" key="5">
    <source>
        <dbReference type="PROSITE" id="PS50931"/>
    </source>
</evidence>
<proteinExistence type="inferred from homology"/>
<accession>A0A4V3BCC5</accession>
<dbReference type="Gene3D" id="3.40.190.290">
    <property type="match status" value="1"/>
</dbReference>
<dbReference type="GO" id="GO:0003700">
    <property type="term" value="F:DNA-binding transcription factor activity"/>
    <property type="evidence" value="ECO:0007669"/>
    <property type="project" value="InterPro"/>
</dbReference>
<evidence type="ECO:0000256" key="1">
    <source>
        <dbReference type="ARBA" id="ARBA00009437"/>
    </source>
</evidence>
<evidence type="ECO:0000256" key="2">
    <source>
        <dbReference type="ARBA" id="ARBA00023015"/>
    </source>
</evidence>
<dbReference type="InterPro" id="IPR036388">
    <property type="entry name" value="WH-like_DNA-bd_sf"/>
</dbReference>
<dbReference type="InterPro" id="IPR000847">
    <property type="entry name" value="LysR_HTH_N"/>
</dbReference>
<dbReference type="Pfam" id="PF00126">
    <property type="entry name" value="HTH_1"/>
    <property type="match status" value="1"/>
</dbReference>
<dbReference type="RefSeq" id="WP_133341924.1">
    <property type="nucleotide sequence ID" value="NZ_SMZO01000009.1"/>
</dbReference>
<dbReference type="AlphaFoldDB" id="A0A4V3BCC5"/>
<dbReference type="InterPro" id="IPR005119">
    <property type="entry name" value="LysR_subst-bd"/>
</dbReference>
<evidence type="ECO:0000313" key="6">
    <source>
        <dbReference type="EMBL" id="TDL90409.1"/>
    </source>
</evidence>
<keyword evidence="2" id="KW-0805">Transcription regulation</keyword>
<dbReference type="Pfam" id="PF03466">
    <property type="entry name" value="LysR_substrate"/>
    <property type="match status" value="1"/>
</dbReference>
<dbReference type="Proteomes" id="UP000294562">
    <property type="component" value="Unassembled WGS sequence"/>
</dbReference>
<dbReference type="InterPro" id="IPR036390">
    <property type="entry name" value="WH_DNA-bd_sf"/>
</dbReference>